<accession>A0AAN7GYQ7</accession>
<evidence type="ECO:0000313" key="6">
    <source>
        <dbReference type="EMBL" id="KAK4746789.1"/>
    </source>
</evidence>
<dbReference type="CDD" id="cd23767">
    <property type="entry name" value="IQCD"/>
    <property type="match status" value="1"/>
</dbReference>
<comment type="similarity">
    <text evidence="2">Belongs to the IQD family.</text>
</comment>
<reference evidence="6 7" key="1">
    <citation type="journal article" date="2023" name="Hortic Res">
        <title>Pangenome of water caltrop reveals structural variations and asymmetric subgenome divergence after allopolyploidization.</title>
        <authorList>
            <person name="Zhang X."/>
            <person name="Chen Y."/>
            <person name="Wang L."/>
            <person name="Yuan Y."/>
            <person name="Fang M."/>
            <person name="Shi L."/>
            <person name="Lu R."/>
            <person name="Comes H.P."/>
            <person name="Ma Y."/>
            <person name="Chen Y."/>
            <person name="Huang G."/>
            <person name="Zhou Y."/>
            <person name="Zheng Z."/>
            <person name="Qiu Y."/>
        </authorList>
    </citation>
    <scope>NUCLEOTIDE SEQUENCE [LARGE SCALE GENOMIC DNA]</scope>
    <source>
        <tissue evidence="6">Roots</tissue>
    </source>
</reference>
<name>A0AAN7GYQ7_9MYRT</name>
<dbReference type="Proteomes" id="UP001345219">
    <property type="component" value="Chromosome 20"/>
</dbReference>
<evidence type="ECO:0000256" key="2">
    <source>
        <dbReference type="ARBA" id="ARBA00024341"/>
    </source>
</evidence>
<gene>
    <name evidence="6" type="ORF">SAY87_025826</name>
</gene>
<organism evidence="6 7">
    <name type="scientific">Trapa incisa</name>
    <dbReference type="NCBI Taxonomy" id="236973"/>
    <lineage>
        <taxon>Eukaryota</taxon>
        <taxon>Viridiplantae</taxon>
        <taxon>Streptophyta</taxon>
        <taxon>Embryophyta</taxon>
        <taxon>Tracheophyta</taxon>
        <taxon>Spermatophyta</taxon>
        <taxon>Magnoliopsida</taxon>
        <taxon>eudicotyledons</taxon>
        <taxon>Gunneridae</taxon>
        <taxon>Pentapetalae</taxon>
        <taxon>rosids</taxon>
        <taxon>malvids</taxon>
        <taxon>Myrtales</taxon>
        <taxon>Lythraceae</taxon>
        <taxon>Trapa</taxon>
    </lineage>
</organism>
<keyword evidence="7" id="KW-1185">Reference proteome</keyword>
<keyword evidence="1" id="KW-0112">Calmodulin-binding</keyword>
<sequence>MGRVSRWFKGLFNFTDSGGKEDKRNSNSQQKDRGRRSIDSVIVNTLRHQCFSGKDFSPAAAEDAWLRSSKFPETGKDQNVHAIAVAAATAAAADAAVAAARAAVKVVRLTTKHHGWGKALRDERWSAAVKIQTLFRGYLARKALSALRGLVKLQALVRGDLVRRQVDVTLQRMQALMRAQDAAQAQSWRSHHPSWKSNMDNKFIAAPIHSRRSSASLDVRTVKATQETQRLIKIPDSWDLDLISVDSYFFGEPFNKGQPTRPSYMASTQSFEAKTTRSLSTPRQRPRSGEMGRRLSLEEMMGVDGTSSRLRRAIDFRNYHKMI</sequence>
<dbReference type="GO" id="GO:0005516">
    <property type="term" value="F:calmodulin binding"/>
    <property type="evidence" value="ECO:0007669"/>
    <property type="project" value="UniProtKB-KW"/>
</dbReference>
<dbReference type="PROSITE" id="PS50096">
    <property type="entry name" value="IQ"/>
    <property type="match status" value="2"/>
</dbReference>
<evidence type="ECO:0000259" key="5">
    <source>
        <dbReference type="Pfam" id="PF13178"/>
    </source>
</evidence>
<dbReference type="InterPro" id="IPR025064">
    <property type="entry name" value="DUF4005"/>
</dbReference>
<dbReference type="Gene3D" id="1.20.5.190">
    <property type="match status" value="1"/>
</dbReference>
<dbReference type="AlphaFoldDB" id="A0AAN7GYQ7"/>
<dbReference type="EMBL" id="JAXIOK010000020">
    <property type="protein sequence ID" value="KAK4746789.1"/>
    <property type="molecule type" value="Genomic_DNA"/>
</dbReference>
<evidence type="ECO:0000256" key="3">
    <source>
        <dbReference type="ARBA" id="ARBA00024378"/>
    </source>
</evidence>
<evidence type="ECO:0000313" key="7">
    <source>
        <dbReference type="Proteomes" id="UP001345219"/>
    </source>
</evidence>
<comment type="subunit">
    <text evidence="3">Binds to multiple calmodulin (CaM) in the presence of Ca(2+) and CaM-like proteins.</text>
</comment>
<protein>
    <recommendedName>
        <fullName evidence="5">DUF4005 domain-containing protein</fullName>
    </recommendedName>
</protein>
<feature type="compositionally biased region" description="Polar residues" evidence="4">
    <location>
        <begin position="272"/>
        <end position="283"/>
    </location>
</feature>
<comment type="caution">
    <text evidence="6">The sequence shown here is derived from an EMBL/GenBank/DDBJ whole genome shotgun (WGS) entry which is preliminary data.</text>
</comment>
<dbReference type="PANTHER" id="PTHR32295:SF10">
    <property type="entry name" value="PROTEIN IQ-DOMAIN 25"/>
    <property type="match status" value="1"/>
</dbReference>
<feature type="region of interest" description="Disordered" evidence="4">
    <location>
        <begin position="18"/>
        <end position="38"/>
    </location>
</feature>
<dbReference type="Pfam" id="PF00612">
    <property type="entry name" value="IQ"/>
    <property type="match status" value="1"/>
</dbReference>
<dbReference type="InterPro" id="IPR000048">
    <property type="entry name" value="IQ_motif_EF-hand-BS"/>
</dbReference>
<evidence type="ECO:0000256" key="1">
    <source>
        <dbReference type="ARBA" id="ARBA00022860"/>
    </source>
</evidence>
<evidence type="ECO:0000256" key="4">
    <source>
        <dbReference type="SAM" id="MobiDB-lite"/>
    </source>
</evidence>
<dbReference type="Pfam" id="PF13178">
    <property type="entry name" value="DUF4005"/>
    <property type="match status" value="1"/>
</dbReference>
<proteinExistence type="inferred from homology"/>
<feature type="domain" description="DUF4005" evidence="5">
    <location>
        <begin position="250"/>
        <end position="298"/>
    </location>
</feature>
<feature type="region of interest" description="Disordered" evidence="4">
    <location>
        <begin position="272"/>
        <end position="294"/>
    </location>
</feature>
<dbReference type="PANTHER" id="PTHR32295">
    <property type="entry name" value="IQ-DOMAIN 5-RELATED"/>
    <property type="match status" value="1"/>
</dbReference>